<dbReference type="InterPro" id="IPR050769">
    <property type="entry name" value="NAT_camello-type"/>
</dbReference>
<gene>
    <name evidence="3" type="ORF">PAT3040_02764</name>
</gene>
<sequence>GMEIKIREIAADEYSEVVVLWNDVLGVHTVTDENFRVTMEQMIKAGNYKTFVALLENIVVGFISIVHGLAVGSENGYLHITGLAVHKEFQRHKVGTELLRYTENYAKDSRISSIILCTGMKRTNAHAFYEHNGYDKDSFCFDKIINLTNE</sequence>
<dbReference type="RefSeq" id="WP_258234969.1">
    <property type="nucleotide sequence ID" value="NZ_BDQX01000144.1"/>
</dbReference>
<keyword evidence="1 3" id="KW-0808">Transferase</keyword>
<protein>
    <submittedName>
        <fullName evidence="3">N-acetyltransferase</fullName>
    </submittedName>
</protein>
<reference evidence="3 4" key="1">
    <citation type="submission" date="2017-08" db="EMBL/GenBank/DDBJ databases">
        <title>Substantial Increase in Enzyme Production by Combined Drug-Resistance Mutations in Paenibacillus agaridevorans.</title>
        <authorList>
            <person name="Tanaka Y."/>
            <person name="Funane K."/>
            <person name="Hosaka T."/>
            <person name="Shiwa Y."/>
            <person name="Fujita N."/>
            <person name="Miyazaki T."/>
            <person name="Yoshikawa H."/>
            <person name="Murakami K."/>
            <person name="Kasahara K."/>
            <person name="Inaoka T."/>
            <person name="Hiraga Y."/>
            <person name="Ochi K."/>
        </authorList>
    </citation>
    <scope>NUCLEOTIDE SEQUENCE [LARGE SCALE GENOMIC DNA]</scope>
    <source>
        <strain evidence="3 4">T-3040</strain>
    </source>
</reference>
<feature type="domain" description="N-acetyltransferase" evidence="2">
    <location>
        <begin position="4"/>
        <end position="150"/>
    </location>
</feature>
<dbReference type="InterPro" id="IPR000182">
    <property type="entry name" value="GNAT_dom"/>
</dbReference>
<dbReference type="PROSITE" id="PS51186">
    <property type="entry name" value="GNAT"/>
    <property type="match status" value="1"/>
</dbReference>
<dbReference type="SUPFAM" id="SSF55729">
    <property type="entry name" value="Acyl-CoA N-acyltransferases (Nat)"/>
    <property type="match status" value="1"/>
</dbReference>
<evidence type="ECO:0000313" key="3">
    <source>
        <dbReference type="EMBL" id="GBG08196.1"/>
    </source>
</evidence>
<comment type="caution">
    <text evidence="3">The sequence shown here is derived from an EMBL/GenBank/DDBJ whole genome shotgun (WGS) entry which is preliminary data.</text>
</comment>
<dbReference type="EMBL" id="BDQX01000144">
    <property type="protein sequence ID" value="GBG08196.1"/>
    <property type="molecule type" value="Genomic_DNA"/>
</dbReference>
<evidence type="ECO:0000256" key="1">
    <source>
        <dbReference type="ARBA" id="ARBA00022679"/>
    </source>
</evidence>
<dbReference type="Gene3D" id="3.40.630.30">
    <property type="match status" value="1"/>
</dbReference>
<keyword evidence="4" id="KW-1185">Reference proteome</keyword>
<proteinExistence type="predicted"/>
<accession>A0A2R5ENC7</accession>
<dbReference type="PANTHER" id="PTHR13947">
    <property type="entry name" value="GNAT FAMILY N-ACETYLTRANSFERASE"/>
    <property type="match status" value="1"/>
</dbReference>
<dbReference type="CDD" id="cd04301">
    <property type="entry name" value="NAT_SF"/>
    <property type="match status" value="1"/>
</dbReference>
<dbReference type="PANTHER" id="PTHR13947:SF37">
    <property type="entry name" value="LD18367P"/>
    <property type="match status" value="1"/>
</dbReference>
<dbReference type="GO" id="GO:0008080">
    <property type="term" value="F:N-acetyltransferase activity"/>
    <property type="evidence" value="ECO:0007669"/>
    <property type="project" value="InterPro"/>
</dbReference>
<dbReference type="Pfam" id="PF00583">
    <property type="entry name" value="Acetyltransf_1"/>
    <property type="match status" value="1"/>
</dbReference>
<dbReference type="Proteomes" id="UP000245202">
    <property type="component" value="Unassembled WGS sequence"/>
</dbReference>
<feature type="non-terminal residue" evidence="3">
    <location>
        <position position="1"/>
    </location>
</feature>
<evidence type="ECO:0000259" key="2">
    <source>
        <dbReference type="PROSITE" id="PS51186"/>
    </source>
</evidence>
<dbReference type="InterPro" id="IPR016181">
    <property type="entry name" value="Acyl_CoA_acyltransferase"/>
</dbReference>
<evidence type="ECO:0000313" key="4">
    <source>
        <dbReference type="Proteomes" id="UP000245202"/>
    </source>
</evidence>
<organism evidence="3 4">
    <name type="scientific">Paenibacillus agaridevorans</name>
    <dbReference type="NCBI Taxonomy" id="171404"/>
    <lineage>
        <taxon>Bacteria</taxon>
        <taxon>Bacillati</taxon>
        <taxon>Bacillota</taxon>
        <taxon>Bacilli</taxon>
        <taxon>Bacillales</taxon>
        <taxon>Paenibacillaceae</taxon>
        <taxon>Paenibacillus</taxon>
    </lineage>
</organism>
<dbReference type="AlphaFoldDB" id="A0A2R5ENC7"/>
<name>A0A2R5ENC7_9BACL</name>